<keyword evidence="4" id="KW-0547">Nucleotide-binding</keyword>
<dbReference type="InterPro" id="IPR008146">
    <property type="entry name" value="Gln_synth_cat_dom"/>
</dbReference>
<dbReference type="SUPFAM" id="SSF55931">
    <property type="entry name" value="Glutamine synthetase/guanido kinase"/>
    <property type="match status" value="1"/>
</dbReference>
<keyword evidence="3" id="KW-0436">Ligase</keyword>
<evidence type="ECO:0000256" key="6">
    <source>
        <dbReference type="ARBA" id="ARBA00022842"/>
    </source>
</evidence>
<dbReference type="Gene3D" id="3.30.590.10">
    <property type="entry name" value="Glutamine synthetase/guanido kinase, catalytic domain"/>
    <property type="match status" value="1"/>
</dbReference>
<evidence type="ECO:0000256" key="9">
    <source>
        <dbReference type="RuleBase" id="RU000384"/>
    </source>
</evidence>
<sequence length="456" mass="49652">MTPSDISAFVTAEGIETIRTVFTDPHGILRGKTITASALQGALKNGIRVPSTLLLKDMSHRTVFPVWAEGGAPMQGASDVLLRPDPVSFKRWPHAPHSALIHCDVTTLDGAPIPFASRTLLQSCEEALAEEGLAATFGLEIEFQIFRVLDPQMAPRDATMPGTPPQVENTTQGTQYLTETRYAEVEPMLDRLRRAAQEMGMDVRSVEIEMGPSQYEFTFAPAGPGVTAEMAVNFRTLAKEICARYGLLASFMAKPALPNAAANGWHIHQSLCDRTGINLFTPKTNELSDMAAHWIAGLLIHADACCLLTNPTVNSYKRFVPHQLAPNHIGWAHDNRGAMVRAITAAGDPASRVENRLPDSSANPYFAFAAQLLSGLDGLRAGRTLPPPMTTPYGDTGQHLPSTLGAAIDAFAASDMLRTALTPVVARWLVTLKRAEWERYLAHISDWEQAEYFATL</sequence>
<dbReference type="Gene3D" id="3.10.20.70">
    <property type="entry name" value="Glutamine synthetase, N-terminal domain"/>
    <property type="match status" value="1"/>
</dbReference>
<gene>
    <name evidence="12" type="ORF">KUL25_00860</name>
    <name evidence="13" type="ORF">KUL25_00865</name>
</gene>
<evidence type="ECO:0000313" key="14">
    <source>
        <dbReference type="Proteomes" id="UP000693972"/>
    </source>
</evidence>
<dbReference type="PROSITE" id="PS00181">
    <property type="entry name" value="GLNA_ATP"/>
    <property type="match status" value="1"/>
</dbReference>
<dbReference type="Pfam" id="PF00120">
    <property type="entry name" value="Gln-synt_C"/>
    <property type="match status" value="1"/>
</dbReference>
<evidence type="ECO:0000259" key="11">
    <source>
        <dbReference type="PROSITE" id="PS51987"/>
    </source>
</evidence>
<dbReference type="AlphaFoldDB" id="A0A975TVM2"/>
<evidence type="ECO:0000313" key="12">
    <source>
        <dbReference type="EMBL" id="MBY4891307.1"/>
    </source>
</evidence>
<evidence type="ECO:0000256" key="4">
    <source>
        <dbReference type="ARBA" id="ARBA00022741"/>
    </source>
</evidence>
<evidence type="ECO:0000256" key="1">
    <source>
        <dbReference type="ARBA" id="ARBA00001946"/>
    </source>
</evidence>
<protein>
    <submittedName>
        <fullName evidence="13">Glutamine synthetase family protein</fullName>
    </submittedName>
</protein>
<dbReference type="PANTHER" id="PTHR43785:SF12">
    <property type="entry name" value="TYPE-1 GLUTAMINE SYNTHETASE 2"/>
    <property type="match status" value="1"/>
</dbReference>
<keyword evidence="7" id="KW-0535">Nitrogen fixation</keyword>
<evidence type="ECO:0000256" key="7">
    <source>
        <dbReference type="ARBA" id="ARBA00023231"/>
    </source>
</evidence>
<proteinExistence type="inferred from homology"/>
<dbReference type="InterPro" id="IPR027303">
    <property type="entry name" value="Gln_synth_gly_rich_site"/>
</dbReference>
<feature type="domain" description="GS catalytic" evidence="11">
    <location>
        <begin position="117"/>
        <end position="456"/>
    </location>
</feature>
<dbReference type="EMBL" id="JAIMBW010000001">
    <property type="protein sequence ID" value="MBY4891307.1"/>
    <property type="molecule type" value="Genomic_DNA"/>
</dbReference>
<evidence type="ECO:0000256" key="3">
    <source>
        <dbReference type="ARBA" id="ARBA00022598"/>
    </source>
</evidence>
<dbReference type="EMBL" id="CP078073">
    <property type="protein sequence ID" value="QXL88105.1"/>
    <property type="molecule type" value="Genomic_DNA"/>
</dbReference>
<dbReference type="Proteomes" id="UP000693972">
    <property type="component" value="Unassembled WGS sequence"/>
</dbReference>
<dbReference type="GO" id="GO:0006542">
    <property type="term" value="P:glutamine biosynthetic process"/>
    <property type="evidence" value="ECO:0007669"/>
    <property type="project" value="InterPro"/>
</dbReference>
<dbReference type="PROSITE" id="PS51987">
    <property type="entry name" value="GS_CATALYTIC"/>
    <property type="match status" value="1"/>
</dbReference>
<keyword evidence="6" id="KW-0460">Magnesium</keyword>
<evidence type="ECO:0000256" key="8">
    <source>
        <dbReference type="PROSITE-ProRule" id="PRU01330"/>
    </source>
</evidence>
<dbReference type="InterPro" id="IPR008147">
    <property type="entry name" value="Gln_synt_N"/>
</dbReference>
<keyword evidence="5" id="KW-0067">ATP-binding</keyword>
<evidence type="ECO:0000256" key="2">
    <source>
        <dbReference type="ARBA" id="ARBA00003117"/>
    </source>
</evidence>
<comment type="function">
    <text evidence="2">Catalyzes the ATP-dependent biosynthesis of glutamine from glutamate and ammonia.</text>
</comment>
<name>A0A975TVM2_9RHOB</name>
<evidence type="ECO:0000256" key="5">
    <source>
        <dbReference type="ARBA" id="ARBA00022840"/>
    </source>
</evidence>
<dbReference type="RefSeq" id="WP_257891193.1">
    <property type="nucleotide sequence ID" value="NZ_JAIMBW010000001.1"/>
</dbReference>
<accession>A0A975TVM2</accession>
<evidence type="ECO:0000313" key="13">
    <source>
        <dbReference type="EMBL" id="QXL88105.1"/>
    </source>
</evidence>
<comment type="cofactor">
    <cofactor evidence="1">
        <name>Mg(2+)</name>
        <dbReference type="ChEBI" id="CHEBI:18420"/>
    </cofactor>
</comment>
<feature type="domain" description="GS beta-grasp" evidence="10">
    <location>
        <begin position="13"/>
        <end position="110"/>
    </location>
</feature>
<evidence type="ECO:0000259" key="10">
    <source>
        <dbReference type="PROSITE" id="PS51986"/>
    </source>
</evidence>
<dbReference type="SMART" id="SM01230">
    <property type="entry name" value="Gln-synt_C"/>
    <property type="match status" value="1"/>
</dbReference>
<comment type="similarity">
    <text evidence="8 9">Belongs to the glutamine synthetase family.</text>
</comment>
<dbReference type="PANTHER" id="PTHR43785">
    <property type="entry name" value="GAMMA-GLUTAMYLPUTRESCINE SYNTHETASE"/>
    <property type="match status" value="1"/>
</dbReference>
<keyword evidence="14" id="KW-1185">Reference proteome</keyword>
<reference evidence="13 14" key="1">
    <citation type="submission" date="2021-07" db="EMBL/GenBank/DDBJ databases">
        <title>Karlodiniumbacter phycospheric gen. nov., sp. nov., a phycosphere bacterium isolated from karlodinium veneficum.</title>
        <authorList>
            <person name="Peng Y."/>
            <person name="Jiang L."/>
            <person name="Lee J."/>
        </authorList>
    </citation>
    <scope>NUCLEOTIDE SEQUENCE</scope>
    <source>
        <strain evidence="13 14">N5</strain>
    </source>
</reference>
<dbReference type="PROSITE" id="PS51986">
    <property type="entry name" value="GS_BETA_GRASP"/>
    <property type="match status" value="1"/>
</dbReference>
<dbReference type="GO" id="GO:0005524">
    <property type="term" value="F:ATP binding"/>
    <property type="evidence" value="ECO:0007669"/>
    <property type="project" value="UniProtKB-KW"/>
</dbReference>
<dbReference type="InterPro" id="IPR014746">
    <property type="entry name" value="Gln_synth/guanido_kin_cat_dom"/>
</dbReference>
<dbReference type="InterPro" id="IPR036651">
    <property type="entry name" value="Gln_synt_N_sf"/>
</dbReference>
<dbReference type="SUPFAM" id="SSF54368">
    <property type="entry name" value="Glutamine synthetase, N-terminal domain"/>
    <property type="match status" value="1"/>
</dbReference>
<organism evidence="13">
    <name type="scientific">Gymnodinialimonas phycosphaerae</name>
    <dbReference type="NCBI Taxonomy" id="2841589"/>
    <lineage>
        <taxon>Bacteria</taxon>
        <taxon>Pseudomonadati</taxon>
        <taxon>Pseudomonadota</taxon>
        <taxon>Alphaproteobacteria</taxon>
        <taxon>Rhodobacterales</taxon>
        <taxon>Paracoccaceae</taxon>
        <taxon>Gymnodinialimonas</taxon>
    </lineage>
</organism>
<dbReference type="GO" id="GO:0004356">
    <property type="term" value="F:glutamine synthetase activity"/>
    <property type="evidence" value="ECO:0007669"/>
    <property type="project" value="InterPro"/>
</dbReference>